<dbReference type="Gene3D" id="3.30.750.24">
    <property type="entry name" value="STAS domain"/>
    <property type="match status" value="1"/>
</dbReference>
<keyword evidence="1" id="KW-0812">Transmembrane</keyword>
<comment type="caution">
    <text evidence="3">The sequence shown here is derived from an EMBL/GenBank/DDBJ whole genome shotgun (WGS) entry which is preliminary data.</text>
</comment>
<dbReference type="AlphaFoldDB" id="A0A0P7ZFF1"/>
<protein>
    <submittedName>
        <fullName evidence="3">Putative NTP binding protein (Contains STAS domain)</fullName>
    </submittedName>
</protein>
<dbReference type="InterPro" id="IPR036513">
    <property type="entry name" value="STAS_dom_sf"/>
</dbReference>
<evidence type="ECO:0000259" key="2">
    <source>
        <dbReference type="Pfam" id="PF13466"/>
    </source>
</evidence>
<evidence type="ECO:0000313" key="4">
    <source>
        <dbReference type="Proteomes" id="UP000050416"/>
    </source>
</evidence>
<keyword evidence="1" id="KW-1133">Transmembrane helix</keyword>
<dbReference type="STRING" id="1305731.GCA_000934705_00467"/>
<dbReference type="PATRIC" id="fig|1305731.5.peg.919"/>
<dbReference type="SUPFAM" id="SSF52091">
    <property type="entry name" value="SpoIIaa-like"/>
    <property type="match status" value="1"/>
</dbReference>
<evidence type="ECO:0000256" key="1">
    <source>
        <dbReference type="SAM" id="Phobius"/>
    </source>
</evidence>
<dbReference type="Pfam" id="PF13466">
    <property type="entry name" value="STAS_2"/>
    <property type="match status" value="1"/>
</dbReference>
<feature type="domain" description="MlaB-like STAS" evidence="2">
    <location>
        <begin position="14"/>
        <end position="94"/>
    </location>
</feature>
<reference evidence="3 4" key="1">
    <citation type="submission" date="2015-09" db="EMBL/GenBank/DDBJ databases">
        <title>Identification and resolution of microdiversity through metagenomic sequencing of parallel consortia.</title>
        <authorList>
            <person name="Nelson W.C."/>
            <person name="Romine M.F."/>
            <person name="Lindemann S.R."/>
        </authorList>
    </citation>
    <scope>NUCLEOTIDE SEQUENCE [LARGE SCALE GENOMIC DNA]</scope>
    <source>
        <strain evidence="3">HL-55</strain>
    </source>
</reference>
<dbReference type="Proteomes" id="UP000050416">
    <property type="component" value="Unassembled WGS sequence"/>
</dbReference>
<evidence type="ECO:0000313" key="3">
    <source>
        <dbReference type="EMBL" id="KPQ28085.1"/>
    </source>
</evidence>
<dbReference type="OrthoDB" id="6371012at2"/>
<proteinExistence type="predicted"/>
<name>A0A0P7ZFF1_9GAMM</name>
<organism evidence="3 4">
    <name type="scientific">Marinobacter excellens HL-55</name>
    <dbReference type="NCBI Taxonomy" id="1305731"/>
    <lineage>
        <taxon>Bacteria</taxon>
        <taxon>Pseudomonadati</taxon>
        <taxon>Pseudomonadota</taxon>
        <taxon>Gammaproteobacteria</taxon>
        <taxon>Pseudomonadales</taxon>
        <taxon>Marinobacteraceae</taxon>
        <taxon>Marinobacter</taxon>
    </lineage>
</organism>
<dbReference type="EMBL" id="LJZQ01000019">
    <property type="protein sequence ID" value="KPQ28085.1"/>
    <property type="molecule type" value="Genomic_DNA"/>
</dbReference>
<gene>
    <name evidence="3" type="ORF">HLUCCX14_12225</name>
</gene>
<sequence length="104" mass="11080">MNSSPAVELDGATLRVTGEVDANTVVQLRNRGEELINASSGVLAIDLFGLLTAHSVVLSMLLCWQRLALVNQIKLSFDGASDRLQSLAALSNLQDQMPGFASHS</sequence>
<feature type="transmembrane region" description="Helical" evidence="1">
    <location>
        <begin position="42"/>
        <end position="64"/>
    </location>
</feature>
<accession>A0A0P7ZFF1</accession>
<dbReference type="InterPro" id="IPR058548">
    <property type="entry name" value="MlaB-like_STAS"/>
</dbReference>
<keyword evidence="1" id="KW-0472">Membrane</keyword>